<gene>
    <name evidence="4" type="ORF">HLQ16_17080</name>
</gene>
<dbReference type="CDD" id="cd08187">
    <property type="entry name" value="BDH"/>
    <property type="match status" value="1"/>
</dbReference>
<organism evidence="4 5">
    <name type="scientific">Clostridium estertheticum</name>
    <dbReference type="NCBI Taxonomy" id="238834"/>
    <lineage>
        <taxon>Bacteria</taxon>
        <taxon>Bacillati</taxon>
        <taxon>Bacillota</taxon>
        <taxon>Clostridia</taxon>
        <taxon>Eubacteriales</taxon>
        <taxon>Clostridiaceae</taxon>
        <taxon>Clostridium</taxon>
    </lineage>
</organism>
<proteinExistence type="predicted"/>
<evidence type="ECO:0000313" key="4">
    <source>
        <dbReference type="EMBL" id="NNU77647.1"/>
    </source>
</evidence>
<dbReference type="EMBL" id="JABEYB010000014">
    <property type="protein sequence ID" value="NNU77647.1"/>
    <property type="molecule type" value="Genomic_DNA"/>
</dbReference>
<dbReference type="Gene3D" id="1.20.1090.10">
    <property type="entry name" value="Dehydroquinate synthase-like - alpha domain"/>
    <property type="match status" value="1"/>
</dbReference>
<evidence type="ECO:0000259" key="2">
    <source>
        <dbReference type="Pfam" id="PF00465"/>
    </source>
</evidence>
<dbReference type="Pfam" id="PF25137">
    <property type="entry name" value="ADH_Fe_C"/>
    <property type="match status" value="1"/>
</dbReference>
<keyword evidence="1" id="KW-0560">Oxidoreductase</keyword>
<dbReference type="Gene3D" id="3.40.50.1970">
    <property type="match status" value="1"/>
</dbReference>
<dbReference type="GO" id="GO:0046872">
    <property type="term" value="F:metal ion binding"/>
    <property type="evidence" value="ECO:0007669"/>
    <property type="project" value="InterPro"/>
</dbReference>
<sequence length="392" mass="43518">MNNFVYQNTTKVYFGNNQISHLGEEIKKYGSHVLMVYGGGSIKKNGIYDNVMQVLKDADIQVTEFGGVEPNPQNTTVNRGTEVCRNNDIDVVLAVGGGSTIDASKVIAQAAFYDGDCWDLVTGKIKMDKALPIFTVVTIAAAGSETDAWAVVSNADINDKIGPNSPFYQPKVSFLNPINTFTVSAYQTAAGSADILSHITDCRYFIPEKKMEFVSEMMEVMAKSVIKYAPMAIAEPDNYEARENLLWISSMITSGIMDIGSKADMIMHMMEHEISAYYDINHGHGIAILMPHWMEYVLNEKTAPVFYRFGVKCLDIDPYLFDIDGAKQTIETLRDWFFNKLKLQSKLSDLGVDDKNFHAMAVKACNEGTNGMLCGLTSLTAQDLENIYRLSL</sequence>
<name>A0A7Y3T041_9CLOT</name>
<accession>A0A7Y3T041</accession>
<dbReference type="PANTHER" id="PTHR43633">
    <property type="entry name" value="ALCOHOL DEHYDROGENASE YQHD"/>
    <property type="match status" value="1"/>
</dbReference>
<evidence type="ECO:0000259" key="3">
    <source>
        <dbReference type="Pfam" id="PF25137"/>
    </source>
</evidence>
<dbReference type="GO" id="GO:0008106">
    <property type="term" value="F:alcohol dehydrogenase (NADP+) activity"/>
    <property type="evidence" value="ECO:0007669"/>
    <property type="project" value="TreeGrafter"/>
</dbReference>
<dbReference type="Proteomes" id="UP000531659">
    <property type="component" value="Unassembled WGS sequence"/>
</dbReference>
<dbReference type="PANTHER" id="PTHR43633:SF1">
    <property type="entry name" value="ALCOHOL DEHYDROGENASE YQHD"/>
    <property type="match status" value="1"/>
</dbReference>
<evidence type="ECO:0000256" key="1">
    <source>
        <dbReference type="ARBA" id="ARBA00023002"/>
    </source>
</evidence>
<feature type="domain" description="Alcohol dehydrogenase iron-type/glycerol dehydrogenase GldA" evidence="2">
    <location>
        <begin position="10"/>
        <end position="177"/>
    </location>
</feature>
<dbReference type="SUPFAM" id="SSF56796">
    <property type="entry name" value="Dehydroquinate synthase-like"/>
    <property type="match status" value="1"/>
</dbReference>
<protein>
    <submittedName>
        <fullName evidence="4">Iron-containing alcohol dehydrogenase</fullName>
    </submittedName>
</protein>
<evidence type="ECO:0000313" key="5">
    <source>
        <dbReference type="Proteomes" id="UP000531659"/>
    </source>
</evidence>
<dbReference type="AlphaFoldDB" id="A0A7Y3T041"/>
<dbReference type="GO" id="GO:1990362">
    <property type="term" value="F:butanol dehydrogenase (NAD+) activity"/>
    <property type="evidence" value="ECO:0007669"/>
    <property type="project" value="InterPro"/>
</dbReference>
<dbReference type="FunFam" id="3.40.50.1970:FF:000003">
    <property type="entry name" value="Alcohol dehydrogenase, iron-containing"/>
    <property type="match status" value="1"/>
</dbReference>
<comment type="caution">
    <text evidence="4">The sequence shown here is derived from an EMBL/GenBank/DDBJ whole genome shotgun (WGS) entry which is preliminary data.</text>
</comment>
<dbReference type="GO" id="GO:1990002">
    <property type="term" value="F:methylglyoxal reductase (NADPH) (acetol producing) activity"/>
    <property type="evidence" value="ECO:0007669"/>
    <property type="project" value="TreeGrafter"/>
</dbReference>
<dbReference type="GO" id="GO:0005829">
    <property type="term" value="C:cytosol"/>
    <property type="evidence" value="ECO:0007669"/>
    <property type="project" value="TreeGrafter"/>
</dbReference>
<reference evidence="4 5" key="1">
    <citation type="submission" date="2020-05" db="EMBL/GenBank/DDBJ databases">
        <title>Complete genome of Clostridium estertheticum subspecies estertheticum, isolated from Vacuum packed lamb meat from New Zealand imported to Switzerland.</title>
        <authorList>
            <person name="Wambui J."/>
            <person name="Stevens M.J.A."/>
            <person name="Stephan R."/>
        </authorList>
    </citation>
    <scope>NUCLEOTIDE SEQUENCE [LARGE SCALE GENOMIC DNA]</scope>
    <source>
        <strain evidence="4 5">CEST001</strain>
    </source>
</reference>
<dbReference type="Pfam" id="PF00465">
    <property type="entry name" value="Fe-ADH"/>
    <property type="match status" value="1"/>
</dbReference>
<dbReference type="InterPro" id="IPR056798">
    <property type="entry name" value="ADH_Fe_C"/>
</dbReference>
<dbReference type="InterPro" id="IPR044731">
    <property type="entry name" value="BDH-like"/>
</dbReference>
<dbReference type="RefSeq" id="WP_171298281.1">
    <property type="nucleotide sequence ID" value="NZ_CP087098.1"/>
</dbReference>
<dbReference type="InterPro" id="IPR001670">
    <property type="entry name" value="ADH_Fe/GldA"/>
</dbReference>
<feature type="domain" description="Fe-containing alcohol dehydrogenase-like C-terminal" evidence="3">
    <location>
        <begin position="188"/>
        <end position="389"/>
    </location>
</feature>